<sequence length="88" mass="9506">MVQQLEALHRLALQLGPLEVIVNSALMQNSPLVENSALEKTQDGKEAVNLDTTRGLEMNTQHTDVVARKASSGQNVSVDLDNVVAIVK</sequence>
<protein>
    <submittedName>
        <fullName evidence="1">Uncharacterized protein</fullName>
    </submittedName>
</protein>
<name>A0ABD1ZSY5_9MARC</name>
<evidence type="ECO:0000313" key="1">
    <source>
        <dbReference type="EMBL" id="KAL2654111.1"/>
    </source>
</evidence>
<organism evidence="1 2">
    <name type="scientific">Riccia fluitans</name>
    <dbReference type="NCBI Taxonomy" id="41844"/>
    <lineage>
        <taxon>Eukaryota</taxon>
        <taxon>Viridiplantae</taxon>
        <taxon>Streptophyta</taxon>
        <taxon>Embryophyta</taxon>
        <taxon>Marchantiophyta</taxon>
        <taxon>Marchantiopsida</taxon>
        <taxon>Marchantiidae</taxon>
        <taxon>Marchantiales</taxon>
        <taxon>Ricciaceae</taxon>
        <taxon>Riccia</taxon>
    </lineage>
</organism>
<dbReference type="Proteomes" id="UP001605036">
    <property type="component" value="Unassembled WGS sequence"/>
</dbReference>
<proteinExistence type="predicted"/>
<reference evidence="1 2" key="1">
    <citation type="submission" date="2024-09" db="EMBL/GenBank/DDBJ databases">
        <title>Chromosome-scale assembly of Riccia fluitans.</title>
        <authorList>
            <person name="Paukszto L."/>
            <person name="Sawicki J."/>
            <person name="Karawczyk K."/>
            <person name="Piernik-Szablinska J."/>
            <person name="Szczecinska M."/>
            <person name="Mazdziarz M."/>
        </authorList>
    </citation>
    <scope>NUCLEOTIDE SEQUENCE [LARGE SCALE GENOMIC DNA]</scope>
    <source>
        <strain evidence="1">Rf_01</strain>
        <tissue evidence="1">Aerial parts of the thallus</tissue>
    </source>
</reference>
<comment type="caution">
    <text evidence="1">The sequence shown here is derived from an EMBL/GenBank/DDBJ whole genome shotgun (WGS) entry which is preliminary data.</text>
</comment>
<accession>A0ABD1ZSY5</accession>
<dbReference type="EMBL" id="JBHFFA010000001">
    <property type="protein sequence ID" value="KAL2654111.1"/>
    <property type="molecule type" value="Genomic_DNA"/>
</dbReference>
<evidence type="ECO:0000313" key="2">
    <source>
        <dbReference type="Proteomes" id="UP001605036"/>
    </source>
</evidence>
<gene>
    <name evidence="1" type="ORF">R1flu_022239</name>
</gene>
<dbReference type="AlphaFoldDB" id="A0ABD1ZSY5"/>
<keyword evidence="2" id="KW-1185">Reference proteome</keyword>